<gene>
    <name evidence="2" type="ORF">ACTIVE_5379</name>
</gene>
<name>A0A7D3W0V5_ACTVE</name>
<feature type="region of interest" description="Disordered" evidence="1">
    <location>
        <begin position="27"/>
        <end position="128"/>
    </location>
</feature>
<accession>A0A7D3W0V5</accession>
<evidence type="ECO:0000313" key="3">
    <source>
        <dbReference type="Proteomes" id="UP000501240"/>
    </source>
</evidence>
<evidence type="ECO:0000256" key="1">
    <source>
        <dbReference type="SAM" id="MobiDB-lite"/>
    </source>
</evidence>
<evidence type="ECO:0000313" key="2">
    <source>
        <dbReference type="EMBL" id="QKG23736.1"/>
    </source>
</evidence>
<feature type="compositionally biased region" description="Basic residues" evidence="1">
    <location>
        <begin position="84"/>
        <end position="93"/>
    </location>
</feature>
<dbReference type="Proteomes" id="UP000501240">
    <property type="component" value="Chromosome"/>
</dbReference>
<sequence length="176" mass="19558">MATALPLQLCTALAVISARAPVSRVPLRRPPLAAPGAQRPRFGDARHARGVSRHVAPPCPRRIPPAGRRPRRHLPTPRPDLRGPHRRHRQHVCRRPDPHSPRPSLCETTALRRRPPHDRPQPLAPSLRQRRHVLTFNTFTDGTDPTGVADQISAAVLRPASCGPRRRGGDRRMTAP</sequence>
<organism evidence="2 3">
    <name type="scientific">Actinomadura verrucosospora</name>
    <dbReference type="NCBI Taxonomy" id="46165"/>
    <lineage>
        <taxon>Bacteria</taxon>
        <taxon>Bacillati</taxon>
        <taxon>Actinomycetota</taxon>
        <taxon>Actinomycetes</taxon>
        <taxon>Streptosporangiales</taxon>
        <taxon>Thermomonosporaceae</taxon>
        <taxon>Actinomadura</taxon>
    </lineage>
</organism>
<keyword evidence="3" id="KW-1185">Reference proteome</keyword>
<dbReference type="EMBL" id="CP053892">
    <property type="protein sequence ID" value="QKG23736.1"/>
    <property type="molecule type" value="Genomic_DNA"/>
</dbReference>
<proteinExistence type="predicted"/>
<protein>
    <submittedName>
        <fullName evidence="2">Uncharacterized protein</fullName>
    </submittedName>
</protein>
<dbReference type="AlphaFoldDB" id="A0A7D3W0V5"/>
<reference evidence="2 3" key="1">
    <citation type="submission" date="2020-05" db="EMBL/GenBank/DDBJ databases">
        <title>Actinomadura verrucosospora NRRL-B18236 (PFL_A860) Genome sequencing and assembly.</title>
        <authorList>
            <person name="Samborskyy M."/>
        </authorList>
    </citation>
    <scope>NUCLEOTIDE SEQUENCE [LARGE SCALE GENOMIC DNA]</scope>
    <source>
        <strain evidence="2 3">NRRL:B18236</strain>
    </source>
</reference>